<proteinExistence type="predicted"/>
<keyword evidence="3" id="KW-1185">Reference proteome</keyword>
<sequence length="583" mass="63018">MSCKGAETQRPAASTSAAVQAPRPERKDSCETQPSYINVAACAPPTDVAAGADLNQAATFAWQEFISLNWPAVKQTFTSGTRGQLDANARLDAINDKNGTTPTWMTYRHKIEVFPGGGNKDGVKPYNYDDKPQYIYDSTKVGGDGTIPLCDGGDPQNLKDTEGALFLNADEATQIGQNSMFAGVVEAAKVDPNDPAASQIVFMVKANPIYVKYVQQTGWFTGIPSDIETKTKQYVQDNKKDPEAGSTDLVSLPLNTILTKSAWRRAVPGDEQTHLVRPLRRYKLNGSNYCYAVNYYTLVALHIIQKTNSAPQFIYASFEAADNILTQDGQRAEDDSGRITSQGQPARYPAITSVPATGWNKASRQKITAASDVCTPGSSLYYENNPKNKNIPQAKVCVRARLSPIPQTIIRANDAAHQALDSYAEQNGSPKSVLRYYKLVNVQHVPATKEAMAEYTGGGGVEPATYYMANMVLETSQVLQHFSGGFAGNPDPNSSNDPADGTITDYAYGGDTPQVGPNLSVNGTNYLMGGCMGCHGQAQKEGGGFSFALDGIAKGFSAKPEYPRGPGNQNGFDDFAARWQRRR</sequence>
<evidence type="ECO:0008006" key="4">
    <source>
        <dbReference type="Google" id="ProtNLM"/>
    </source>
</evidence>
<name>A0ABT5CEN1_9BACT</name>
<protein>
    <recommendedName>
        <fullName evidence="4">Cytochrome c domain-containing protein</fullName>
    </recommendedName>
</protein>
<dbReference type="RefSeq" id="WP_272103038.1">
    <property type="nucleotide sequence ID" value="NZ_JAQNDK010000006.1"/>
</dbReference>
<feature type="region of interest" description="Disordered" evidence="1">
    <location>
        <begin position="559"/>
        <end position="583"/>
    </location>
</feature>
<dbReference type="EMBL" id="JAQNDK010000006">
    <property type="protein sequence ID" value="MDC0684911.1"/>
    <property type="molecule type" value="Genomic_DNA"/>
</dbReference>
<gene>
    <name evidence="2" type="ORF">POL72_44755</name>
</gene>
<evidence type="ECO:0000313" key="3">
    <source>
        <dbReference type="Proteomes" id="UP001217485"/>
    </source>
</evidence>
<organism evidence="2 3">
    <name type="scientific">Sorangium atrum</name>
    <dbReference type="NCBI Taxonomy" id="2995308"/>
    <lineage>
        <taxon>Bacteria</taxon>
        <taxon>Pseudomonadati</taxon>
        <taxon>Myxococcota</taxon>
        <taxon>Polyangia</taxon>
        <taxon>Polyangiales</taxon>
        <taxon>Polyangiaceae</taxon>
        <taxon>Sorangium</taxon>
    </lineage>
</organism>
<reference evidence="2 3" key="1">
    <citation type="submission" date="2023-01" db="EMBL/GenBank/DDBJ databases">
        <title>Minimal conservation of predation-associated metabolite biosynthetic gene clusters underscores biosynthetic potential of Myxococcota including descriptions for ten novel species: Archangium lansinium sp. nov., Myxococcus landrumus sp. nov., Nannocystis bai.</title>
        <authorList>
            <person name="Ahearne A."/>
            <person name="Stevens C."/>
            <person name="Dowd S."/>
        </authorList>
    </citation>
    <scope>NUCLEOTIDE SEQUENCE [LARGE SCALE GENOMIC DNA]</scope>
    <source>
        <strain evidence="2 3">WIWO2</strain>
    </source>
</reference>
<evidence type="ECO:0000313" key="2">
    <source>
        <dbReference type="EMBL" id="MDC0684911.1"/>
    </source>
</evidence>
<accession>A0ABT5CEN1</accession>
<comment type="caution">
    <text evidence="2">The sequence shown here is derived from an EMBL/GenBank/DDBJ whole genome shotgun (WGS) entry which is preliminary data.</text>
</comment>
<dbReference type="Proteomes" id="UP001217485">
    <property type="component" value="Unassembled WGS sequence"/>
</dbReference>
<evidence type="ECO:0000256" key="1">
    <source>
        <dbReference type="SAM" id="MobiDB-lite"/>
    </source>
</evidence>
<feature type="region of interest" description="Disordered" evidence="1">
    <location>
        <begin position="1"/>
        <end position="31"/>
    </location>
</feature>